<organism evidence="2 3">
    <name type="scientific">Nonomuraea angiospora</name>
    <dbReference type="NCBI Taxonomy" id="46172"/>
    <lineage>
        <taxon>Bacteria</taxon>
        <taxon>Bacillati</taxon>
        <taxon>Actinomycetota</taxon>
        <taxon>Actinomycetes</taxon>
        <taxon>Streptosporangiales</taxon>
        <taxon>Streptosporangiaceae</taxon>
        <taxon>Nonomuraea</taxon>
    </lineage>
</organism>
<feature type="signal peptide" evidence="1">
    <location>
        <begin position="1"/>
        <end position="28"/>
    </location>
</feature>
<accession>A0ABR9M374</accession>
<feature type="chain" id="PRO_5045800171" evidence="1">
    <location>
        <begin position="29"/>
        <end position="121"/>
    </location>
</feature>
<evidence type="ECO:0000256" key="1">
    <source>
        <dbReference type="SAM" id="SignalP"/>
    </source>
</evidence>
<dbReference type="Proteomes" id="UP000633509">
    <property type="component" value="Unassembled WGS sequence"/>
</dbReference>
<evidence type="ECO:0000313" key="3">
    <source>
        <dbReference type="Proteomes" id="UP000633509"/>
    </source>
</evidence>
<keyword evidence="1" id="KW-0732">Signal</keyword>
<proteinExistence type="predicted"/>
<gene>
    <name evidence="2" type="ORF">H4W80_005221</name>
</gene>
<comment type="caution">
    <text evidence="2">The sequence shown here is derived from an EMBL/GenBank/DDBJ whole genome shotgun (WGS) entry which is preliminary data.</text>
</comment>
<sequence length="121" mass="12581">MPRNLRLLVVAAVTASTLTTLSTGTAQAATSNQASAPVHRASISCSRPKGAKANYSWGDGRTSVTVYFNNHCSHKVGAKLHIKNSIGPNYTLCLTTNGGTKGKKKYSIGAARTLTAITSGC</sequence>
<dbReference type="RefSeq" id="WP_192787440.1">
    <property type="nucleotide sequence ID" value="NZ_JADBEK010000001.1"/>
</dbReference>
<reference evidence="2 3" key="1">
    <citation type="submission" date="2020-10" db="EMBL/GenBank/DDBJ databases">
        <title>Sequencing the genomes of 1000 actinobacteria strains.</title>
        <authorList>
            <person name="Klenk H.-P."/>
        </authorList>
    </citation>
    <scope>NUCLEOTIDE SEQUENCE [LARGE SCALE GENOMIC DNA]</scope>
    <source>
        <strain evidence="2 3">DSM 43173</strain>
    </source>
</reference>
<dbReference type="EMBL" id="JADBEK010000001">
    <property type="protein sequence ID" value="MBE1586963.1"/>
    <property type="molecule type" value="Genomic_DNA"/>
</dbReference>
<name>A0ABR9M374_9ACTN</name>
<keyword evidence="3" id="KW-1185">Reference proteome</keyword>
<protein>
    <submittedName>
        <fullName evidence="2">Uncharacterized protein</fullName>
    </submittedName>
</protein>
<evidence type="ECO:0000313" key="2">
    <source>
        <dbReference type="EMBL" id="MBE1586963.1"/>
    </source>
</evidence>